<accession>A0A9N9G0F8</accession>
<dbReference type="AlphaFoldDB" id="A0A9N9G0F8"/>
<dbReference type="OrthoDB" id="2409968at2759"/>
<dbReference type="EMBL" id="CAJVPL010001423">
    <property type="protein sequence ID" value="CAG8570560.1"/>
    <property type="molecule type" value="Genomic_DNA"/>
</dbReference>
<dbReference type="Proteomes" id="UP000789831">
    <property type="component" value="Unassembled WGS sequence"/>
</dbReference>
<feature type="compositionally biased region" description="Low complexity" evidence="1">
    <location>
        <begin position="106"/>
        <end position="120"/>
    </location>
</feature>
<keyword evidence="3" id="KW-1185">Reference proteome</keyword>
<feature type="compositionally biased region" description="Polar residues" evidence="1">
    <location>
        <begin position="42"/>
        <end position="52"/>
    </location>
</feature>
<reference evidence="2" key="1">
    <citation type="submission" date="2021-06" db="EMBL/GenBank/DDBJ databases">
        <authorList>
            <person name="Kallberg Y."/>
            <person name="Tangrot J."/>
            <person name="Rosling A."/>
        </authorList>
    </citation>
    <scope>NUCLEOTIDE SEQUENCE</scope>
    <source>
        <strain evidence="2">MT106</strain>
    </source>
</reference>
<evidence type="ECO:0000313" key="3">
    <source>
        <dbReference type="Proteomes" id="UP000789831"/>
    </source>
</evidence>
<organism evidence="2 3">
    <name type="scientific">Ambispora gerdemannii</name>
    <dbReference type="NCBI Taxonomy" id="144530"/>
    <lineage>
        <taxon>Eukaryota</taxon>
        <taxon>Fungi</taxon>
        <taxon>Fungi incertae sedis</taxon>
        <taxon>Mucoromycota</taxon>
        <taxon>Glomeromycotina</taxon>
        <taxon>Glomeromycetes</taxon>
        <taxon>Archaeosporales</taxon>
        <taxon>Ambisporaceae</taxon>
        <taxon>Ambispora</taxon>
    </lineage>
</organism>
<feature type="region of interest" description="Disordered" evidence="1">
    <location>
        <begin position="1"/>
        <end position="53"/>
    </location>
</feature>
<feature type="region of interest" description="Disordered" evidence="1">
    <location>
        <begin position="106"/>
        <end position="129"/>
    </location>
</feature>
<evidence type="ECO:0000313" key="2">
    <source>
        <dbReference type="EMBL" id="CAG8570560.1"/>
    </source>
</evidence>
<feature type="compositionally biased region" description="Low complexity" evidence="1">
    <location>
        <begin position="19"/>
        <end position="33"/>
    </location>
</feature>
<gene>
    <name evidence="2" type="ORF">AGERDE_LOCUS7617</name>
</gene>
<feature type="non-terminal residue" evidence="2">
    <location>
        <position position="1"/>
    </location>
</feature>
<proteinExistence type="predicted"/>
<name>A0A9N9G0F8_9GLOM</name>
<comment type="caution">
    <text evidence="2">The sequence shown here is derived from an EMBL/GenBank/DDBJ whole genome shotgun (WGS) entry which is preliminary data.</text>
</comment>
<protein>
    <submittedName>
        <fullName evidence="2">11515_t:CDS:1</fullName>
    </submittedName>
</protein>
<evidence type="ECO:0000256" key="1">
    <source>
        <dbReference type="SAM" id="MobiDB-lite"/>
    </source>
</evidence>
<sequence>NSNDTPEQIVSRYDDTPVSDISDNASNSNESNNVLASDISDDTSNSGNTPDLSSEHILAQSKLPEDIINNDTAEILNFVETKYKEHVSEEIMERIREKKLWDQNLSSDISSSEEVVPEISAGPPPPKYS</sequence>